<feature type="region of interest" description="Disordered" evidence="1">
    <location>
        <begin position="1"/>
        <end position="21"/>
    </location>
</feature>
<dbReference type="Proteomes" id="UP000045706">
    <property type="component" value="Unassembled WGS sequence"/>
</dbReference>
<accession>A0A0G4NG33</accession>
<feature type="compositionally biased region" description="Basic residues" evidence="1">
    <location>
        <begin position="1"/>
        <end position="12"/>
    </location>
</feature>
<evidence type="ECO:0000313" key="3">
    <source>
        <dbReference type="Proteomes" id="UP000045706"/>
    </source>
</evidence>
<organism evidence="2 3">
    <name type="scientific">Verticillium longisporum</name>
    <name type="common">Verticillium dahliae var. longisporum</name>
    <dbReference type="NCBI Taxonomy" id="100787"/>
    <lineage>
        <taxon>Eukaryota</taxon>
        <taxon>Fungi</taxon>
        <taxon>Dikarya</taxon>
        <taxon>Ascomycota</taxon>
        <taxon>Pezizomycotina</taxon>
        <taxon>Sordariomycetes</taxon>
        <taxon>Hypocreomycetidae</taxon>
        <taxon>Glomerellales</taxon>
        <taxon>Plectosphaerellaceae</taxon>
        <taxon>Verticillium</taxon>
    </lineage>
</organism>
<protein>
    <submittedName>
        <fullName evidence="2">Uncharacterized protein</fullName>
    </submittedName>
</protein>
<dbReference type="AlphaFoldDB" id="A0A0G4NG33"/>
<proteinExistence type="predicted"/>
<evidence type="ECO:0000313" key="2">
    <source>
        <dbReference type="EMBL" id="CRK45536.1"/>
    </source>
</evidence>
<evidence type="ECO:0000256" key="1">
    <source>
        <dbReference type="SAM" id="MobiDB-lite"/>
    </source>
</evidence>
<feature type="non-terminal residue" evidence="2">
    <location>
        <position position="1"/>
    </location>
</feature>
<gene>
    <name evidence="2" type="ORF">BN1723_019768</name>
</gene>
<sequence length="21" mass="2452">LHFRPRQQPRHCRGGDVHPSA</sequence>
<dbReference type="EMBL" id="CVQI01034916">
    <property type="protein sequence ID" value="CRK45536.1"/>
    <property type="molecule type" value="Genomic_DNA"/>
</dbReference>
<reference evidence="3" key="1">
    <citation type="submission" date="2015-05" db="EMBL/GenBank/DDBJ databases">
        <authorList>
            <person name="Fogelqvist Johan"/>
        </authorList>
    </citation>
    <scope>NUCLEOTIDE SEQUENCE [LARGE SCALE GENOMIC DNA]</scope>
</reference>
<name>A0A0G4NG33_VERLO</name>